<name>A0A840PBS2_9ACTN</name>
<reference evidence="3 4" key="1">
    <citation type="submission" date="2020-08" db="EMBL/GenBank/DDBJ databases">
        <title>Genomic Encyclopedia of Type Strains, Phase IV (KMG-IV): sequencing the most valuable type-strain genomes for metagenomic binning, comparative biology and taxonomic classification.</title>
        <authorList>
            <person name="Goeker M."/>
        </authorList>
    </citation>
    <scope>NUCLEOTIDE SEQUENCE [LARGE SCALE GENOMIC DNA]</scope>
    <source>
        <strain evidence="3 4">DSM 45615</strain>
    </source>
</reference>
<feature type="transmembrane region" description="Helical" evidence="1">
    <location>
        <begin position="186"/>
        <end position="207"/>
    </location>
</feature>
<feature type="transmembrane region" description="Helical" evidence="1">
    <location>
        <begin position="105"/>
        <end position="125"/>
    </location>
</feature>
<feature type="transmembrane region" description="Helical" evidence="1">
    <location>
        <begin position="145"/>
        <end position="166"/>
    </location>
</feature>
<keyword evidence="1" id="KW-0472">Membrane</keyword>
<protein>
    <recommendedName>
        <fullName evidence="2">DUF6545 domain-containing protein</fullName>
    </recommendedName>
</protein>
<evidence type="ECO:0000256" key="1">
    <source>
        <dbReference type="SAM" id="Phobius"/>
    </source>
</evidence>
<gene>
    <name evidence="3" type="ORF">HNP84_006453</name>
</gene>
<evidence type="ECO:0000313" key="4">
    <source>
        <dbReference type="Proteomes" id="UP000578449"/>
    </source>
</evidence>
<organism evidence="3 4">
    <name type="scientific">Thermocatellispora tengchongensis</name>
    <dbReference type="NCBI Taxonomy" id="1073253"/>
    <lineage>
        <taxon>Bacteria</taxon>
        <taxon>Bacillati</taxon>
        <taxon>Actinomycetota</taxon>
        <taxon>Actinomycetes</taxon>
        <taxon>Streptosporangiales</taxon>
        <taxon>Streptosporangiaceae</taxon>
        <taxon>Thermocatellispora</taxon>
    </lineage>
</organism>
<feature type="transmembrane region" description="Helical" evidence="1">
    <location>
        <begin position="219"/>
        <end position="239"/>
    </location>
</feature>
<feature type="transmembrane region" description="Helical" evidence="1">
    <location>
        <begin position="37"/>
        <end position="59"/>
    </location>
</feature>
<accession>A0A840PBS2</accession>
<feature type="transmembrane region" description="Helical" evidence="1">
    <location>
        <begin position="71"/>
        <end position="93"/>
    </location>
</feature>
<keyword evidence="4" id="KW-1185">Reference proteome</keyword>
<dbReference type="InterPro" id="IPR046675">
    <property type="entry name" value="DUF6545"/>
</dbReference>
<dbReference type="RefSeq" id="WP_185053584.1">
    <property type="nucleotide sequence ID" value="NZ_BAABIX010000008.1"/>
</dbReference>
<feature type="domain" description="DUF6545" evidence="2">
    <location>
        <begin position="255"/>
        <end position="376"/>
    </location>
</feature>
<feature type="transmembrane region" description="Helical" evidence="1">
    <location>
        <begin position="6"/>
        <end position="25"/>
    </location>
</feature>
<keyword evidence="1" id="KW-0812">Transmembrane</keyword>
<keyword evidence="1" id="KW-1133">Transmembrane helix</keyword>
<dbReference type="Pfam" id="PF20182">
    <property type="entry name" value="DUF6545"/>
    <property type="match status" value="1"/>
</dbReference>
<sequence>MSWGVLHISIAALCWLILVVKTVDLIRNPRSRPLRSLIVTCLGLSIALTVGIPPVYASIDRLTQVPNAAKLIQHLATVGASCAVTVMLIHLAPDRPDAAGRARRRIVLAGGVAATMAVLFFLAPVDVSEPLWFADRYSTAPFIPHYMFLFIAVTAVACADIAVAAWRYGRQRRHGANRYLRLGGRLVSAAAAIGVAYCLFKGLYIVARFVDEPPSMEENVISTPLALASVALGAVGLALPKLGRTVEAIHDRLGRVRAYRRLYPLWSALQAAMPEIALNQPRGRELLAVFDIDYRLYRRVIEICDGMLALGMTGWAGHTRLDHRLAAAEASALADALKRNERSGADRTTVQPPVKAGRSLDDEIKWLVMVADAYRRLPSAPAG</sequence>
<dbReference type="NCBIfam" id="NF042915">
    <property type="entry name" value="MAB_1171c_fam"/>
    <property type="match status" value="1"/>
</dbReference>
<dbReference type="AlphaFoldDB" id="A0A840PBS2"/>
<dbReference type="EMBL" id="JACHGN010000015">
    <property type="protein sequence ID" value="MBB5136702.1"/>
    <property type="molecule type" value="Genomic_DNA"/>
</dbReference>
<evidence type="ECO:0000313" key="3">
    <source>
        <dbReference type="EMBL" id="MBB5136702.1"/>
    </source>
</evidence>
<proteinExistence type="predicted"/>
<dbReference type="Proteomes" id="UP000578449">
    <property type="component" value="Unassembled WGS sequence"/>
</dbReference>
<dbReference type="InterPro" id="IPR050039">
    <property type="entry name" value="MAB_1171c-like"/>
</dbReference>
<evidence type="ECO:0000259" key="2">
    <source>
        <dbReference type="Pfam" id="PF20182"/>
    </source>
</evidence>
<comment type="caution">
    <text evidence="3">The sequence shown here is derived from an EMBL/GenBank/DDBJ whole genome shotgun (WGS) entry which is preliminary data.</text>
</comment>